<evidence type="ECO:0000313" key="1">
    <source>
        <dbReference type="EMBL" id="MBK0391661.1"/>
    </source>
</evidence>
<dbReference type="GO" id="GO:0030973">
    <property type="term" value="F:molybdate ion binding"/>
    <property type="evidence" value="ECO:0007669"/>
    <property type="project" value="TreeGrafter"/>
</dbReference>
<dbReference type="AlphaFoldDB" id="A0A934UQB9"/>
<evidence type="ECO:0000313" key="2">
    <source>
        <dbReference type="Proteomes" id="UP000617041"/>
    </source>
</evidence>
<comment type="caution">
    <text evidence="1">The sequence shown here is derived from an EMBL/GenBank/DDBJ whole genome shotgun (WGS) entry which is preliminary data.</text>
</comment>
<dbReference type="InterPro" id="IPR050682">
    <property type="entry name" value="ModA/WtpA"/>
</dbReference>
<keyword evidence="2" id="KW-1185">Reference proteome</keyword>
<reference evidence="1" key="1">
    <citation type="submission" date="2020-12" db="EMBL/GenBank/DDBJ databases">
        <title>Ramlibacter sp. nov., isolated from a freshwater alga, Cryptomonas.</title>
        <authorList>
            <person name="Kim H.M."/>
            <person name="Jeon C.O."/>
        </authorList>
    </citation>
    <scope>NUCLEOTIDE SEQUENCE</scope>
    <source>
        <strain evidence="1">CrO1</strain>
    </source>
</reference>
<dbReference type="Pfam" id="PF13531">
    <property type="entry name" value="SBP_bac_11"/>
    <property type="match status" value="1"/>
</dbReference>
<proteinExistence type="predicted"/>
<dbReference type="Proteomes" id="UP000617041">
    <property type="component" value="Unassembled WGS sequence"/>
</dbReference>
<dbReference type="SUPFAM" id="SSF53850">
    <property type="entry name" value="Periplasmic binding protein-like II"/>
    <property type="match status" value="1"/>
</dbReference>
<dbReference type="PANTHER" id="PTHR30632:SF11">
    <property type="entry name" value="BLR4797 PROTEIN"/>
    <property type="match status" value="1"/>
</dbReference>
<dbReference type="GO" id="GO:0015689">
    <property type="term" value="P:molybdate ion transport"/>
    <property type="evidence" value="ECO:0007669"/>
    <property type="project" value="TreeGrafter"/>
</dbReference>
<accession>A0A934UQB9</accession>
<protein>
    <submittedName>
        <fullName evidence="1">Substrate-binding domain-containing protein</fullName>
    </submittedName>
</protein>
<dbReference type="Gene3D" id="3.40.190.10">
    <property type="entry name" value="Periplasmic binding protein-like II"/>
    <property type="match status" value="2"/>
</dbReference>
<organism evidence="1 2">
    <name type="scientific">Ramlibacter algicola</name>
    <dbReference type="NCBI Taxonomy" id="2795217"/>
    <lineage>
        <taxon>Bacteria</taxon>
        <taxon>Pseudomonadati</taxon>
        <taxon>Pseudomonadota</taxon>
        <taxon>Betaproteobacteria</taxon>
        <taxon>Burkholderiales</taxon>
        <taxon>Comamonadaceae</taxon>
        <taxon>Ramlibacter</taxon>
    </lineage>
</organism>
<dbReference type="PANTHER" id="PTHR30632">
    <property type="entry name" value="MOLYBDATE-BINDING PERIPLASMIC PROTEIN"/>
    <property type="match status" value="1"/>
</dbReference>
<gene>
    <name evidence="1" type="ORF">I8E28_03580</name>
</gene>
<dbReference type="EMBL" id="JAEDAO010000001">
    <property type="protein sequence ID" value="MBK0391661.1"/>
    <property type="molecule type" value="Genomic_DNA"/>
</dbReference>
<sequence>MRPVRVLSGGAAQGLVRALEPQLRERGLSVGGHFGAVGAMRDKLLAGEPCDLLILTQALVDELEQQGHVRAGAARPVGRVRTGVGVPAGEPLPQVQTSQQLAQVLRGATAVYIPDAVKSTAGVHMMKVFRGLGLDQELAARIRAFPNGATAMREMAASGDRRAIGCTQVTEILDTPGVQLAGGLPREHELATVYTAAVTTSANDPDAALQVAGLLVSKEAAAQRSAAGFDPL</sequence>
<name>A0A934UQB9_9BURK</name>